<dbReference type="SUPFAM" id="SSF53448">
    <property type="entry name" value="Nucleotide-diphospho-sugar transferases"/>
    <property type="match status" value="1"/>
</dbReference>
<dbReference type="Proteomes" id="UP000297741">
    <property type="component" value="Unassembled WGS sequence"/>
</dbReference>
<feature type="domain" description="Glycosyltransferase 2-like" evidence="1">
    <location>
        <begin position="8"/>
        <end position="71"/>
    </location>
</feature>
<feature type="non-terminal residue" evidence="2">
    <location>
        <position position="1"/>
    </location>
</feature>
<dbReference type="CDD" id="cd00761">
    <property type="entry name" value="Glyco_tranf_GTA_type"/>
    <property type="match status" value="1"/>
</dbReference>
<feature type="non-terminal residue" evidence="2">
    <location>
        <position position="72"/>
    </location>
</feature>
<dbReference type="InterPro" id="IPR001173">
    <property type="entry name" value="Glyco_trans_2-like"/>
</dbReference>
<dbReference type="EMBL" id="RPEM01000082">
    <property type="protein sequence ID" value="TGD41038.1"/>
    <property type="molecule type" value="Genomic_DNA"/>
</dbReference>
<dbReference type="Pfam" id="PF00535">
    <property type="entry name" value="Glycos_transf_2"/>
    <property type="match status" value="1"/>
</dbReference>
<protein>
    <submittedName>
        <fullName evidence="2">Glycosyltransferase family 2 protein</fullName>
    </submittedName>
</protein>
<evidence type="ECO:0000313" key="2">
    <source>
        <dbReference type="EMBL" id="TGD41038.1"/>
    </source>
</evidence>
<comment type="caution">
    <text evidence="2">The sequence shown here is derived from an EMBL/GenBank/DDBJ whole genome shotgun (WGS) entry which is preliminary data.</text>
</comment>
<gene>
    <name evidence="2" type="ORF">EEB11_19495</name>
</gene>
<reference evidence="2 3" key="1">
    <citation type="submission" date="2018-11" db="EMBL/GenBank/DDBJ databases">
        <title>Tabrizicola sp. isolated from sediment of alpine lake.</title>
        <authorList>
            <person name="Liu Z."/>
        </authorList>
    </citation>
    <scope>NUCLEOTIDE SEQUENCE [LARGE SCALE GENOMIC DNA]</scope>
    <source>
        <strain evidence="2 3">DRYC-M-16</strain>
    </source>
</reference>
<dbReference type="InterPro" id="IPR029044">
    <property type="entry name" value="Nucleotide-diphossugar_trans"/>
</dbReference>
<evidence type="ECO:0000259" key="1">
    <source>
        <dbReference type="Pfam" id="PF00535"/>
    </source>
</evidence>
<evidence type="ECO:0000313" key="3">
    <source>
        <dbReference type="Proteomes" id="UP000297741"/>
    </source>
</evidence>
<organism evidence="2 3">
    <name type="scientific">Pseudotabrizicola sediminis</name>
    <dbReference type="NCBI Taxonomy" id="2486418"/>
    <lineage>
        <taxon>Bacteria</taxon>
        <taxon>Pseudomonadati</taxon>
        <taxon>Pseudomonadota</taxon>
        <taxon>Alphaproteobacteria</taxon>
        <taxon>Rhodobacterales</taxon>
        <taxon>Paracoccaceae</taxon>
        <taxon>Pseudotabrizicola</taxon>
    </lineage>
</organism>
<proteinExistence type="predicted"/>
<dbReference type="Gene3D" id="3.90.550.10">
    <property type="entry name" value="Spore Coat Polysaccharide Biosynthesis Protein SpsA, Chain A"/>
    <property type="match status" value="1"/>
</dbReference>
<sequence>LDPARATLPGVRIVTEAAKGAAIARNRGVAETRAEILVFLDSDCLPAADWLTAARATAARDDGDFFGGRIDV</sequence>
<keyword evidence="3" id="KW-1185">Reference proteome</keyword>
<dbReference type="RefSeq" id="WP_135434223.1">
    <property type="nucleotide sequence ID" value="NZ_RPEM01000082.1"/>
</dbReference>
<accession>A0ABY2KGD3</accession>
<name>A0ABY2KGD3_9RHOB</name>